<evidence type="ECO:0000313" key="1">
    <source>
        <dbReference type="EMBL" id="GAA1398644.1"/>
    </source>
</evidence>
<evidence type="ECO:0000313" key="2">
    <source>
        <dbReference type="Proteomes" id="UP001499863"/>
    </source>
</evidence>
<keyword evidence="2" id="KW-1185">Reference proteome</keyword>
<proteinExistence type="predicted"/>
<name>A0ABN1Y5M4_9ACTN</name>
<evidence type="ECO:0008006" key="3">
    <source>
        <dbReference type="Google" id="ProtNLM"/>
    </source>
</evidence>
<dbReference type="Proteomes" id="UP001499863">
    <property type="component" value="Unassembled WGS sequence"/>
</dbReference>
<comment type="caution">
    <text evidence="1">The sequence shown here is derived from an EMBL/GenBank/DDBJ whole genome shotgun (WGS) entry which is preliminary data.</text>
</comment>
<dbReference type="RefSeq" id="WP_344337306.1">
    <property type="nucleotide sequence ID" value="NZ_BAAAKJ010000205.1"/>
</dbReference>
<organism evidence="1 2">
    <name type="scientific">Kitasatospora putterlickiae</name>
    <dbReference type="NCBI Taxonomy" id="221725"/>
    <lineage>
        <taxon>Bacteria</taxon>
        <taxon>Bacillati</taxon>
        <taxon>Actinomycetota</taxon>
        <taxon>Actinomycetes</taxon>
        <taxon>Kitasatosporales</taxon>
        <taxon>Streptomycetaceae</taxon>
        <taxon>Kitasatospora</taxon>
    </lineage>
</organism>
<sequence length="227" mass="25050">MAVVFDADFTSTSQWVAGRSSAYPRMGPTNRGDHKLDFLSRAHCPDGLFTATRRFGGDLWTCNLLTTEGSPEGFQVRTGDALSARVTLPVELGAWPAIWTWREGGNEIDVFEYHPDNPDLLEISNHVRGGYRYWHGADAGIAPGATFDIRTVFGAHSVDWFVDDTLVHADRRGVGADWHAYLIVNLSVSDGTYHARPPAFGPERLAWTCHSLQVERGDPDPGPSPRT</sequence>
<dbReference type="SUPFAM" id="SSF49899">
    <property type="entry name" value="Concanavalin A-like lectins/glucanases"/>
    <property type="match status" value="1"/>
</dbReference>
<reference evidence="1 2" key="1">
    <citation type="journal article" date="2019" name="Int. J. Syst. Evol. Microbiol.">
        <title>The Global Catalogue of Microorganisms (GCM) 10K type strain sequencing project: providing services to taxonomists for standard genome sequencing and annotation.</title>
        <authorList>
            <consortium name="The Broad Institute Genomics Platform"/>
            <consortium name="The Broad Institute Genome Sequencing Center for Infectious Disease"/>
            <person name="Wu L."/>
            <person name="Ma J."/>
        </authorList>
    </citation>
    <scope>NUCLEOTIDE SEQUENCE [LARGE SCALE GENOMIC DNA]</scope>
    <source>
        <strain evidence="1 2">JCM 12393</strain>
    </source>
</reference>
<dbReference type="EMBL" id="BAAAKJ010000205">
    <property type="protein sequence ID" value="GAA1398644.1"/>
    <property type="molecule type" value="Genomic_DNA"/>
</dbReference>
<dbReference type="InterPro" id="IPR013320">
    <property type="entry name" value="ConA-like_dom_sf"/>
</dbReference>
<accession>A0ABN1Y5M4</accession>
<gene>
    <name evidence="1" type="ORF">GCM10009639_37330</name>
</gene>
<dbReference type="Gene3D" id="2.60.120.200">
    <property type="match status" value="1"/>
</dbReference>
<protein>
    <recommendedName>
        <fullName evidence="3">Beta-glucanase</fullName>
    </recommendedName>
</protein>